<evidence type="ECO:0000313" key="3">
    <source>
        <dbReference type="Proteomes" id="UP001138757"/>
    </source>
</evidence>
<gene>
    <name evidence="2" type="ORF">KK488_06420</name>
</gene>
<organism evidence="2 3">
    <name type="scientific">Sphingobium nicotianae</name>
    <dbReference type="NCBI Taxonomy" id="2782607"/>
    <lineage>
        <taxon>Bacteria</taxon>
        <taxon>Pseudomonadati</taxon>
        <taxon>Pseudomonadota</taxon>
        <taxon>Alphaproteobacteria</taxon>
        <taxon>Sphingomonadales</taxon>
        <taxon>Sphingomonadaceae</taxon>
        <taxon>Sphingobium</taxon>
    </lineage>
</organism>
<keyword evidence="1" id="KW-0812">Transmembrane</keyword>
<dbReference type="EMBL" id="JAHGAW010000004">
    <property type="protein sequence ID" value="MBT2186581.1"/>
    <property type="molecule type" value="Genomic_DNA"/>
</dbReference>
<accession>A0A9X1DAU0</accession>
<feature type="transmembrane region" description="Helical" evidence="1">
    <location>
        <begin position="110"/>
        <end position="131"/>
    </location>
</feature>
<feature type="transmembrane region" description="Helical" evidence="1">
    <location>
        <begin position="72"/>
        <end position="98"/>
    </location>
</feature>
<evidence type="ECO:0000256" key="1">
    <source>
        <dbReference type="SAM" id="Phobius"/>
    </source>
</evidence>
<protein>
    <submittedName>
        <fullName evidence="2">DUF2065 family protein</fullName>
    </submittedName>
</protein>
<reference evidence="2" key="1">
    <citation type="submission" date="2021-05" db="EMBL/GenBank/DDBJ databases">
        <title>Genome of Sphingobium sp. strain.</title>
        <authorList>
            <person name="Fan R."/>
        </authorList>
    </citation>
    <scope>NUCLEOTIDE SEQUENCE</scope>
    <source>
        <strain evidence="2">H33</strain>
    </source>
</reference>
<feature type="transmembrane region" description="Helical" evidence="1">
    <location>
        <begin position="6"/>
        <end position="28"/>
    </location>
</feature>
<dbReference type="AlphaFoldDB" id="A0A9X1DAU0"/>
<keyword evidence="3" id="KW-1185">Reference proteome</keyword>
<evidence type="ECO:0000313" key="2">
    <source>
        <dbReference type="EMBL" id="MBT2186581.1"/>
    </source>
</evidence>
<dbReference type="Pfam" id="PF09838">
    <property type="entry name" value="DUF2065"/>
    <property type="match status" value="1"/>
</dbReference>
<proteinExistence type="predicted"/>
<comment type="caution">
    <text evidence="2">The sequence shown here is derived from an EMBL/GenBank/DDBJ whole genome shotgun (WGS) entry which is preliminary data.</text>
</comment>
<dbReference type="InterPro" id="IPR019201">
    <property type="entry name" value="DUF2065"/>
</dbReference>
<name>A0A9X1DAU0_9SPHN</name>
<feature type="transmembrane region" description="Helical" evidence="1">
    <location>
        <begin position="40"/>
        <end position="66"/>
    </location>
</feature>
<sequence length="137" mass="14257">MNTLSVLTLHLAQAIGLYLILIGLSGLAAPQRWEAMMRELAGSAALQMAIGLPVFAIGVTLVLVHYSFHDPLAAIVSIVGIVALIEGALLIAVPGPLMHLGFLALDFTRAWAIVSLILGILLGYAGLAGHAGHPHIV</sequence>
<keyword evidence="1" id="KW-0472">Membrane</keyword>
<dbReference type="RefSeq" id="WP_214622342.1">
    <property type="nucleotide sequence ID" value="NZ_JAHGAW010000004.1"/>
</dbReference>
<dbReference type="Proteomes" id="UP001138757">
    <property type="component" value="Unassembled WGS sequence"/>
</dbReference>
<keyword evidence="1" id="KW-1133">Transmembrane helix</keyword>